<dbReference type="OrthoDB" id="7768283at2"/>
<proteinExistence type="predicted"/>
<accession>A0A0B5DSH7</accession>
<evidence type="ECO:0000313" key="2">
    <source>
        <dbReference type="Proteomes" id="UP000031521"/>
    </source>
</evidence>
<dbReference type="KEGG" id="cid:P73_1289"/>
<sequence>MAITKTTVVGPAVLPNDTRPKNGNIIFTLSAWDIEDGQAVVIPGSIVVPLLSNGDFSVGLFSTTAGTRGVVYSVAVEHEPFTGRKVRTDLGQIALSGPGPVRLEALLQQPAAPPTAPDVLAQVLAARAAAEAAAALTVDAGQDADRAEDAAAVSEGAAATAQIAAASTGAFAEATLAAAISAGLAATAQGQAFHAAGADVDYIGLYRHDAGSVASELARYPTAPAVSAAQVQADGAFALARTLAVRPALEGAEILADFGRGAYAVGDRAGLKRAVRFGDLFQFSRASTATYYDAEGVLRTAAVGVPRFDHDPVTGAARGVLIEPSATNFEVNSGRIAERWTVSSGIQLAYGADAPMAGEKWTVVTTDGTFAQRTFGNAMSVAPGATATGSIFIDAGQSDDMDGEFTFYVGLSSSYRAQAHIKIEGDVVSVSSAPTDIYEQLSTGVERVGRGVYRVWITVRNVSSAASPTVVGLWERVAEGAGVKSIAVWGAQIEAGRLATSYIPTTGAPVTRAADDLIIRASAFPFGIMPEAVSLYLRGDMSYADTDSLYEMTMFRWETSATNSLLHRLSTLGSATGQLGVRQISNGGAAPVVASVPDLYGPGRGRRFAMASRHGRSLINGAVNGTVLTEANESDLPNLIGGALRFSTSGVLRIAQFALWPRDIGDTMLGEITA</sequence>
<dbReference type="AlphaFoldDB" id="A0A0B5DSH7"/>
<dbReference type="RefSeq" id="WP_043868969.1">
    <property type="nucleotide sequence ID" value="NZ_CP004393.1"/>
</dbReference>
<protein>
    <submittedName>
        <fullName evidence="1">Uncharacterized protein</fullName>
    </submittedName>
</protein>
<dbReference type="EMBL" id="CP004393">
    <property type="protein sequence ID" value="AJE46004.1"/>
    <property type="molecule type" value="Genomic_DNA"/>
</dbReference>
<gene>
    <name evidence="1" type="ORF">P73_1289</name>
</gene>
<keyword evidence="2" id="KW-1185">Reference proteome</keyword>
<evidence type="ECO:0000313" key="1">
    <source>
        <dbReference type="EMBL" id="AJE46004.1"/>
    </source>
</evidence>
<dbReference type="STRING" id="1208324.P73_1289"/>
<dbReference type="Proteomes" id="UP000031521">
    <property type="component" value="Chromosome"/>
</dbReference>
<name>A0A0B5DSH7_9RHOB</name>
<dbReference type="HOGENOM" id="CLU_407538_0_0_5"/>
<organism evidence="1 2">
    <name type="scientific">Celeribacter indicus</name>
    <dbReference type="NCBI Taxonomy" id="1208324"/>
    <lineage>
        <taxon>Bacteria</taxon>
        <taxon>Pseudomonadati</taxon>
        <taxon>Pseudomonadota</taxon>
        <taxon>Alphaproteobacteria</taxon>
        <taxon>Rhodobacterales</taxon>
        <taxon>Roseobacteraceae</taxon>
        <taxon>Celeribacter</taxon>
    </lineage>
</organism>
<reference evidence="1 2" key="1">
    <citation type="journal article" date="2014" name="Int. J. Syst. Evol. Microbiol.">
        <title>Celeribacter indicus sp. nov., a polycyclic aromatic hydrocarbon-degrading bacterium from deep-sea sediment and reclassification of Huaishuia halophila as Celeribacter halophilus comb. nov.</title>
        <authorList>
            <person name="Lai Q."/>
            <person name="Cao J."/>
            <person name="Yuan J."/>
            <person name="Li F."/>
            <person name="Shao Z."/>
        </authorList>
    </citation>
    <scope>NUCLEOTIDE SEQUENCE [LARGE SCALE GENOMIC DNA]</scope>
    <source>
        <strain evidence="1">P73</strain>
    </source>
</reference>